<reference evidence="4 5" key="1">
    <citation type="submission" date="2019-06" db="EMBL/GenBank/DDBJ databases">
        <authorList>
            <person name="Livingstone P."/>
            <person name="Whitworth D."/>
        </authorList>
    </citation>
    <scope>NUCLEOTIDE SEQUENCE [LARGE SCALE GENOMIC DNA]</scope>
    <source>
        <strain evidence="4 5">AM401</strain>
    </source>
</reference>
<keyword evidence="2" id="KW-0732">Signal</keyword>
<evidence type="ECO:0000256" key="1">
    <source>
        <dbReference type="SAM" id="MobiDB-lite"/>
    </source>
</evidence>
<dbReference type="PROSITE" id="PS51257">
    <property type="entry name" value="PROKAR_LIPOPROTEIN"/>
    <property type="match status" value="1"/>
</dbReference>
<dbReference type="Proteomes" id="UP000315369">
    <property type="component" value="Unassembled WGS sequence"/>
</dbReference>
<dbReference type="OrthoDB" id="5377131at2"/>
<dbReference type="Pfam" id="PF16841">
    <property type="entry name" value="CBM60"/>
    <property type="match status" value="1"/>
</dbReference>
<evidence type="ECO:0000259" key="3">
    <source>
        <dbReference type="Pfam" id="PF16841"/>
    </source>
</evidence>
<dbReference type="InterPro" id="IPR031768">
    <property type="entry name" value="CBM60_xylan-bd"/>
</dbReference>
<evidence type="ECO:0000313" key="4">
    <source>
        <dbReference type="EMBL" id="TQF16997.1"/>
    </source>
</evidence>
<accession>A0A540X6U5</accession>
<organism evidence="4 5">
    <name type="scientific">Myxococcus llanfairpwllgwyngyllgogerychwyrndrobwllllantysiliogogogochensis</name>
    <dbReference type="NCBI Taxonomy" id="2590453"/>
    <lineage>
        <taxon>Bacteria</taxon>
        <taxon>Pseudomonadati</taxon>
        <taxon>Myxococcota</taxon>
        <taxon>Myxococcia</taxon>
        <taxon>Myxococcales</taxon>
        <taxon>Cystobacterineae</taxon>
        <taxon>Myxococcaceae</taxon>
        <taxon>Myxococcus</taxon>
    </lineage>
</organism>
<sequence length="798" mass="86641">MSATPPRPWSLAVAVLASFAAGCLGEASLDMQGVPDYDNPNPPPPPVQQDGSLPCDLESVPAGVTLAGIASDFDRVVQPALVREVSGCISCHAPTSGRLFRVGLNGVENFYAIRAAGYLTPSSGSMLSRLVTTDESARMPRAQPAWSAQEIAAVASLTCQLAAVETRQPSSPPDEEFPPALLEAYSGPSVATYDNPFLSYEQLKGKVKAVFNDDWVRGGQDRFAQNVGVFGGVDYKDHFVEARVASADFFLGLDDLSRDVCLTAATAKTGPFSGLDLALPLTDIPAPSTKTYEMEAAAKDGTTIPAGTQILASTGGKSGSTGWNLYTTGTLTTLQPYAFPASATYRFTVKAKGDLCGPDLPNLQLKVDGVLVKEWAVANNTAYADFVHTQAVTSGDHILTVAFTNDYGETGVCDRNLHVDALVVYGPTEAATGTQRADAAKAKVDTIYRRMLYRAATSQERANGYALVTGLLDIEANATKAWSGLCEGLMRAPDFLFTLPPSYEAFSGKERDKLLLVKLAQDLLGRPPSAADFTALESGTKTWEAMVDGYLASADFRSNYFRRMRVRTESEGTPDTDEPARLWTFLVEQERPLQELLVGDYSVDAAFQQVTRPTQHGKTGVLTMKGFIKNKPGLPHYNYAARVMTDFMGTLYEVPAEVFDMRGAATASSTVDPSSICFSCHQTLTPLAHQRLKWDDEGNYRTADEQGVTLDDTDRNLAATYAFKGPGMEAFATQAVKKEAFVRRTLNAQYALFFGREMRHQEDERVIYKRLWDVSQEQHGNLKAVLKTIATSPEYLRQ</sequence>
<name>A0A540X6U5_9BACT</name>
<feature type="chain" id="PRO_5022165284" description="Carbohydrate binding module xylan-binding domain-containing protein" evidence="2">
    <location>
        <begin position="21"/>
        <end position="798"/>
    </location>
</feature>
<comment type="caution">
    <text evidence="4">The sequence shown here is derived from an EMBL/GenBank/DDBJ whole genome shotgun (WGS) entry which is preliminary data.</text>
</comment>
<evidence type="ECO:0000256" key="2">
    <source>
        <dbReference type="SAM" id="SignalP"/>
    </source>
</evidence>
<feature type="signal peptide" evidence="2">
    <location>
        <begin position="1"/>
        <end position="20"/>
    </location>
</feature>
<proteinExistence type="predicted"/>
<evidence type="ECO:0000313" key="5">
    <source>
        <dbReference type="Proteomes" id="UP000315369"/>
    </source>
</evidence>
<protein>
    <recommendedName>
        <fullName evidence="3">Carbohydrate binding module xylan-binding domain-containing protein</fullName>
    </recommendedName>
</protein>
<gene>
    <name evidence="4" type="ORF">FJV41_05495</name>
</gene>
<feature type="domain" description="Carbohydrate binding module xylan-binding" evidence="3">
    <location>
        <begin position="347"/>
        <end position="431"/>
    </location>
</feature>
<dbReference type="EMBL" id="VIFM01000014">
    <property type="protein sequence ID" value="TQF16997.1"/>
    <property type="molecule type" value="Genomic_DNA"/>
</dbReference>
<dbReference type="Gene3D" id="2.60.60.40">
    <property type="match status" value="1"/>
</dbReference>
<keyword evidence="5" id="KW-1185">Reference proteome</keyword>
<feature type="region of interest" description="Disordered" evidence="1">
    <location>
        <begin position="32"/>
        <end position="52"/>
    </location>
</feature>
<dbReference type="RefSeq" id="WP_141641339.1">
    <property type="nucleotide sequence ID" value="NZ_VIFM01000014.1"/>
</dbReference>
<dbReference type="AlphaFoldDB" id="A0A540X6U5"/>